<proteinExistence type="predicted"/>
<keyword evidence="1" id="KW-1133">Transmembrane helix</keyword>
<dbReference type="EMBL" id="WHVL01000004">
    <property type="protein sequence ID" value="MCB8889509.1"/>
    <property type="molecule type" value="Genomic_DNA"/>
</dbReference>
<name>A0ABS8DT78_9GAMM</name>
<comment type="caution">
    <text evidence="3">The sequence shown here is derived from an EMBL/GenBank/DDBJ whole genome shotgun (WGS) entry which is preliminary data.</text>
</comment>
<feature type="transmembrane region" description="Helical" evidence="1">
    <location>
        <begin position="77"/>
        <end position="103"/>
    </location>
</feature>
<feature type="transmembrane region" description="Helical" evidence="1">
    <location>
        <begin position="36"/>
        <end position="56"/>
    </location>
</feature>
<organism evidence="3 4">
    <name type="scientific">Vreelandella malpeensis</name>
    <dbReference type="NCBI Taxonomy" id="1172368"/>
    <lineage>
        <taxon>Bacteria</taxon>
        <taxon>Pseudomonadati</taxon>
        <taxon>Pseudomonadota</taxon>
        <taxon>Gammaproteobacteria</taxon>
        <taxon>Oceanospirillales</taxon>
        <taxon>Halomonadaceae</taxon>
        <taxon>Vreelandella</taxon>
    </lineage>
</organism>
<keyword evidence="1" id="KW-0812">Transmembrane</keyword>
<feature type="domain" description="DUF1468" evidence="2">
    <location>
        <begin position="14"/>
        <end position="142"/>
    </location>
</feature>
<evidence type="ECO:0000259" key="2">
    <source>
        <dbReference type="Pfam" id="PF07331"/>
    </source>
</evidence>
<evidence type="ECO:0000256" key="1">
    <source>
        <dbReference type="SAM" id="Phobius"/>
    </source>
</evidence>
<keyword evidence="1" id="KW-0472">Membrane</keyword>
<dbReference type="Proteomes" id="UP001319882">
    <property type="component" value="Unassembled WGS sequence"/>
</dbReference>
<feature type="transmembrane region" description="Helical" evidence="1">
    <location>
        <begin position="12"/>
        <end position="30"/>
    </location>
</feature>
<keyword evidence="4" id="KW-1185">Reference proteome</keyword>
<dbReference type="RefSeq" id="WP_227390185.1">
    <property type="nucleotide sequence ID" value="NZ_JBHSCJ010000002.1"/>
</dbReference>
<evidence type="ECO:0000313" key="3">
    <source>
        <dbReference type="EMBL" id="MCB8889509.1"/>
    </source>
</evidence>
<evidence type="ECO:0000313" key="4">
    <source>
        <dbReference type="Proteomes" id="UP001319882"/>
    </source>
</evidence>
<dbReference type="Pfam" id="PF07331">
    <property type="entry name" value="TctB"/>
    <property type="match status" value="1"/>
</dbReference>
<protein>
    <submittedName>
        <fullName evidence="3">Tripartite tricarboxylate transporter TctB family protein</fullName>
    </submittedName>
</protein>
<accession>A0ABS8DT78</accession>
<sequence length="151" mass="16007">MVQAKVAASEKLAINLFVAGVGGLFLWDSHTLQGGSAYFPISIGVALIVLTALSALNTVMTKEGATLTDEASLIHGVAGLVLLGLFVLGATFLGFVTSSLWFLPAMAWLGGEKRWVRIGVITLTFALLTTLLFHVLFSQTMPPELIFGDVL</sequence>
<reference evidence="3 4" key="1">
    <citation type="journal article" date="2021" name="Sci. Rep.">
        <title>Genome analysis of a halophilic bacterium Halomonas malpeensis YU-PRIM-29(T) reveals its exopolysaccharide and pigment producing capabilities.</title>
        <authorList>
            <person name="Athmika"/>
            <person name="Ghate S.D."/>
            <person name="Arun A.B."/>
            <person name="Rao S.S."/>
            <person name="Kumar S.T.A."/>
            <person name="Kandiyil M.K."/>
            <person name="Saptami K."/>
            <person name="Rekha P.D."/>
        </authorList>
    </citation>
    <scope>NUCLEOTIDE SEQUENCE [LARGE SCALE GENOMIC DNA]</scope>
    <source>
        <strain evidence="4">prim 29</strain>
    </source>
</reference>
<feature type="transmembrane region" description="Helical" evidence="1">
    <location>
        <begin position="115"/>
        <end position="137"/>
    </location>
</feature>
<gene>
    <name evidence="3" type="ORF">GEV37_10325</name>
</gene>
<dbReference type="InterPro" id="IPR009936">
    <property type="entry name" value="DUF1468"/>
</dbReference>